<keyword evidence="5" id="KW-0410">Iron transport</keyword>
<dbReference type="OrthoDB" id="9805601at2"/>
<comment type="caution">
    <text evidence="12">The sequence shown here is derived from an EMBL/GenBank/DDBJ whole genome shotgun (WGS) entry which is preliminary data.</text>
</comment>
<evidence type="ECO:0000256" key="8">
    <source>
        <dbReference type="ARBA" id="ARBA00023004"/>
    </source>
</evidence>
<dbReference type="PROSITE" id="PS00211">
    <property type="entry name" value="ABC_TRANSPORTER_1"/>
    <property type="match status" value="1"/>
</dbReference>
<evidence type="ECO:0000256" key="6">
    <source>
        <dbReference type="ARBA" id="ARBA00022741"/>
    </source>
</evidence>
<keyword evidence="6" id="KW-0547">Nucleotide-binding</keyword>
<keyword evidence="10" id="KW-0472">Membrane</keyword>
<dbReference type="InterPro" id="IPR051535">
    <property type="entry name" value="Siderophore_ABC-ATPase"/>
</dbReference>
<evidence type="ECO:0000259" key="11">
    <source>
        <dbReference type="PROSITE" id="PS50893"/>
    </source>
</evidence>
<keyword evidence="13" id="KW-1185">Reference proteome</keyword>
<dbReference type="GO" id="GO:0016887">
    <property type="term" value="F:ATP hydrolysis activity"/>
    <property type="evidence" value="ECO:0007669"/>
    <property type="project" value="InterPro"/>
</dbReference>
<evidence type="ECO:0000313" key="13">
    <source>
        <dbReference type="Proteomes" id="UP000314011"/>
    </source>
</evidence>
<keyword evidence="4" id="KW-1003">Cell membrane</keyword>
<gene>
    <name evidence="12" type="ORF">FHY64_18860</name>
</gene>
<dbReference type="GO" id="GO:0005524">
    <property type="term" value="F:ATP binding"/>
    <property type="evidence" value="ECO:0007669"/>
    <property type="project" value="UniProtKB-KW"/>
</dbReference>
<keyword evidence="3" id="KW-0813">Transport</keyword>
<dbReference type="InterPro" id="IPR003439">
    <property type="entry name" value="ABC_transporter-like_ATP-bd"/>
</dbReference>
<evidence type="ECO:0000256" key="5">
    <source>
        <dbReference type="ARBA" id="ARBA00022496"/>
    </source>
</evidence>
<dbReference type="EMBL" id="VFFF01000004">
    <property type="protein sequence ID" value="TNY30643.1"/>
    <property type="molecule type" value="Genomic_DNA"/>
</dbReference>
<dbReference type="RefSeq" id="WP_140197437.1">
    <property type="nucleotide sequence ID" value="NZ_CP065915.1"/>
</dbReference>
<proteinExistence type="inferred from homology"/>
<evidence type="ECO:0000256" key="7">
    <source>
        <dbReference type="ARBA" id="ARBA00022840"/>
    </source>
</evidence>
<keyword evidence="8" id="KW-0408">Iron</keyword>
<accession>A0A5C5G7A6</accession>
<protein>
    <submittedName>
        <fullName evidence="12">ATP-binding cassette domain-containing protein</fullName>
    </submittedName>
</protein>
<name>A0A5C5G7A6_9RHOB</name>
<dbReference type="SUPFAM" id="SSF52540">
    <property type="entry name" value="P-loop containing nucleoside triphosphate hydrolases"/>
    <property type="match status" value="1"/>
</dbReference>
<comment type="similarity">
    <text evidence="2">Belongs to the ABC transporter superfamily.</text>
</comment>
<evidence type="ECO:0000256" key="1">
    <source>
        <dbReference type="ARBA" id="ARBA00004202"/>
    </source>
</evidence>
<dbReference type="Gene3D" id="3.40.50.300">
    <property type="entry name" value="P-loop containing nucleotide triphosphate hydrolases"/>
    <property type="match status" value="1"/>
</dbReference>
<dbReference type="SMART" id="SM00382">
    <property type="entry name" value="AAA"/>
    <property type="match status" value="1"/>
</dbReference>
<dbReference type="AlphaFoldDB" id="A0A5C5G7A6"/>
<feature type="domain" description="ABC transporter" evidence="11">
    <location>
        <begin position="2"/>
        <end position="235"/>
    </location>
</feature>
<dbReference type="PANTHER" id="PTHR42771">
    <property type="entry name" value="IRON(3+)-HYDROXAMATE IMPORT ATP-BINDING PROTEIN FHUC"/>
    <property type="match status" value="1"/>
</dbReference>
<dbReference type="GO" id="GO:0005886">
    <property type="term" value="C:plasma membrane"/>
    <property type="evidence" value="ECO:0007669"/>
    <property type="project" value="UniProtKB-SubCell"/>
</dbReference>
<organism evidence="12 13">
    <name type="scientific">Pelagovum pacificum</name>
    <dbReference type="NCBI Taxonomy" id="2588711"/>
    <lineage>
        <taxon>Bacteria</taxon>
        <taxon>Pseudomonadati</taxon>
        <taxon>Pseudomonadota</taxon>
        <taxon>Alphaproteobacteria</taxon>
        <taxon>Rhodobacterales</taxon>
        <taxon>Paracoccaceae</taxon>
        <taxon>Pelagovum</taxon>
    </lineage>
</organism>
<dbReference type="GO" id="GO:0006826">
    <property type="term" value="P:iron ion transport"/>
    <property type="evidence" value="ECO:0007669"/>
    <property type="project" value="UniProtKB-KW"/>
</dbReference>
<keyword evidence="7 12" id="KW-0067">ATP-binding</keyword>
<evidence type="ECO:0000256" key="9">
    <source>
        <dbReference type="ARBA" id="ARBA00023065"/>
    </source>
</evidence>
<dbReference type="FunFam" id="3.40.50.300:FF:000134">
    <property type="entry name" value="Iron-enterobactin ABC transporter ATP-binding protein"/>
    <property type="match status" value="1"/>
</dbReference>
<dbReference type="Pfam" id="PF00005">
    <property type="entry name" value="ABC_tran"/>
    <property type="match status" value="1"/>
</dbReference>
<evidence type="ECO:0000256" key="3">
    <source>
        <dbReference type="ARBA" id="ARBA00022448"/>
    </source>
</evidence>
<keyword evidence="9" id="KW-0406">Ion transport</keyword>
<dbReference type="CDD" id="cd03214">
    <property type="entry name" value="ABC_Iron-Siderophores_B12_Hemin"/>
    <property type="match status" value="1"/>
</dbReference>
<dbReference type="InterPro" id="IPR003593">
    <property type="entry name" value="AAA+_ATPase"/>
</dbReference>
<evidence type="ECO:0000256" key="2">
    <source>
        <dbReference type="ARBA" id="ARBA00005417"/>
    </source>
</evidence>
<dbReference type="Proteomes" id="UP000314011">
    <property type="component" value="Unassembled WGS sequence"/>
</dbReference>
<sequence>MIDVEGLRVSLSGSPVLKDITTTVPKGRLTALVGPNGAGKSTLLAALGRLEPVQAGTVSIGGKSIASYAHRELALTLSILRQDTHIAPRLTVEELVQFGRYPHSQGRRTAEDARIVARAVERLTLGAVADRHLDTLSGGQRQRALLAMVLAQQTPVILLDEPLNNLDPAHARSVMRLAREETDAGRTVVIVLHDLTVAARYADHVIALKDGRLAAEGPTKEIMRPHILSRLYDTEVAVETVANGPVVLAV</sequence>
<dbReference type="InterPro" id="IPR027417">
    <property type="entry name" value="P-loop_NTPase"/>
</dbReference>
<comment type="subcellular location">
    <subcellularLocation>
        <location evidence="1">Cell membrane</location>
        <topology evidence="1">Peripheral membrane protein</topology>
    </subcellularLocation>
</comment>
<reference evidence="12 13" key="1">
    <citation type="submission" date="2019-06" db="EMBL/GenBank/DDBJ databases">
        <title>Genome of new Rhodobacteraceae sp. SM1903.</title>
        <authorList>
            <person name="Ren X."/>
        </authorList>
    </citation>
    <scope>NUCLEOTIDE SEQUENCE [LARGE SCALE GENOMIC DNA]</scope>
    <source>
        <strain evidence="12 13">SM1903</strain>
    </source>
</reference>
<dbReference type="PANTHER" id="PTHR42771:SF3">
    <property type="entry name" value="PETROBACTIN IMPORT ATP-BINDING PROTEIN YCLP"/>
    <property type="match status" value="1"/>
</dbReference>
<dbReference type="InterPro" id="IPR017871">
    <property type="entry name" value="ABC_transporter-like_CS"/>
</dbReference>
<evidence type="ECO:0000256" key="4">
    <source>
        <dbReference type="ARBA" id="ARBA00022475"/>
    </source>
</evidence>
<evidence type="ECO:0000256" key="10">
    <source>
        <dbReference type="ARBA" id="ARBA00023136"/>
    </source>
</evidence>
<evidence type="ECO:0000313" key="12">
    <source>
        <dbReference type="EMBL" id="TNY30643.1"/>
    </source>
</evidence>
<dbReference type="PROSITE" id="PS50893">
    <property type="entry name" value="ABC_TRANSPORTER_2"/>
    <property type="match status" value="1"/>
</dbReference>